<dbReference type="InterPro" id="IPR055296">
    <property type="entry name" value="SRL2-like"/>
</dbReference>
<dbReference type="PANTHER" id="PTHR46087:SF9">
    <property type="entry name" value="ARM REPEAT SUPERFAMILY PROTEIN"/>
    <property type="match status" value="1"/>
</dbReference>
<evidence type="ECO:0000313" key="2">
    <source>
        <dbReference type="EMBL" id="CAK9179593.1"/>
    </source>
</evidence>
<feature type="signal peptide" evidence="1">
    <location>
        <begin position="1"/>
        <end position="25"/>
    </location>
</feature>
<dbReference type="AlphaFoldDB" id="A0ABC8UDY6"/>
<keyword evidence="1" id="KW-0732">Signal</keyword>
<dbReference type="PANTHER" id="PTHR46087">
    <property type="entry name" value="PUTATIVE, EXPRESSED-RELATED"/>
    <property type="match status" value="1"/>
</dbReference>
<reference evidence="2 3" key="1">
    <citation type="submission" date="2024-02" db="EMBL/GenBank/DDBJ databases">
        <authorList>
            <person name="Vignale AGUSTIN F."/>
            <person name="Sosa J E."/>
            <person name="Modenutti C."/>
        </authorList>
    </citation>
    <scope>NUCLEOTIDE SEQUENCE [LARGE SCALE GENOMIC DNA]</scope>
</reference>
<accession>A0ABC8UDY6</accession>
<evidence type="ECO:0000256" key="1">
    <source>
        <dbReference type="SAM" id="SignalP"/>
    </source>
</evidence>
<dbReference type="Proteomes" id="UP001642360">
    <property type="component" value="Unassembled WGS sequence"/>
</dbReference>
<comment type="caution">
    <text evidence="2">The sequence shown here is derived from an EMBL/GenBank/DDBJ whole genome shotgun (WGS) entry which is preliminary data.</text>
</comment>
<proteinExistence type="predicted"/>
<organism evidence="2 3">
    <name type="scientific">Ilex paraguariensis</name>
    <name type="common">yerba mate</name>
    <dbReference type="NCBI Taxonomy" id="185542"/>
    <lineage>
        <taxon>Eukaryota</taxon>
        <taxon>Viridiplantae</taxon>
        <taxon>Streptophyta</taxon>
        <taxon>Embryophyta</taxon>
        <taxon>Tracheophyta</taxon>
        <taxon>Spermatophyta</taxon>
        <taxon>Magnoliopsida</taxon>
        <taxon>eudicotyledons</taxon>
        <taxon>Gunneridae</taxon>
        <taxon>Pentapetalae</taxon>
        <taxon>asterids</taxon>
        <taxon>campanulids</taxon>
        <taxon>Aquifoliales</taxon>
        <taxon>Aquifoliaceae</taxon>
        <taxon>Ilex</taxon>
    </lineage>
</organism>
<gene>
    <name evidence="2" type="ORF">ILEXP_LOCUS49532</name>
</gene>
<protein>
    <submittedName>
        <fullName evidence="2">Uncharacterized protein</fullName>
    </submittedName>
</protein>
<evidence type="ECO:0000313" key="3">
    <source>
        <dbReference type="Proteomes" id="UP001642360"/>
    </source>
</evidence>
<dbReference type="EMBL" id="CAUOFW020007547">
    <property type="protein sequence ID" value="CAK9179593.1"/>
    <property type="molecule type" value="Genomic_DNA"/>
</dbReference>
<feature type="chain" id="PRO_5044769979" evidence="1">
    <location>
        <begin position="26"/>
        <end position="242"/>
    </location>
</feature>
<sequence>MGKEPLTPWKKLELLLVHWPLFANSLLSVMQTLLDQTRQDEMLIIGCQSLFDFVNNQKDGTYMFNLEGFIPKLCQLSQEAGEDERTKHLRSVGLQALSALVGHPLVQLWWGRDFHCLPSNGDADMGKDTSTGEMNILRASIVVTAQNATYDPSYCAWNKPKDHSQLRDTDYSLSLCKSIAIVSVVLENYGSPSKESNNPNQSRWVQEVLKVEGHVSPAPEFTMKVPSWRTIVNEKGEVNVTE</sequence>
<name>A0ABC8UDY6_9AQUA</name>
<keyword evidence="3" id="KW-1185">Reference proteome</keyword>